<reference evidence="2" key="1">
    <citation type="submission" date="2013-09" db="EMBL/GenBank/DDBJ databases">
        <title>Corchorus olitorius genome sequencing.</title>
        <authorList>
            <person name="Alam M."/>
            <person name="Haque M.S."/>
            <person name="Islam M.S."/>
            <person name="Emdad E.M."/>
            <person name="Islam M.M."/>
            <person name="Ahmed B."/>
            <person name="Halim A."/>
            <person name="Hossen Q.M.M."/>
            <person name="Hossain M.Z."/>
            <person name="Ahmed R."/>
            <person name="Khan M.M."/>
            <person name="Islam R."/>
            <person name="Rashid M.M."/>
            <person name="Khan S.A."/>
            <person name="Rahman M.S."/>
            <person name="Alam M."/>
            <person name="Yahiya A.S."/>
            <person name="Khan M.S."/>
            <person name="Azam M.S."/>
            <person name="Haque T."/>
            <person name="Lashkar M.Z.H."/>
            <person name="Akhand A.I."/>
            <person name="Morshed G."/>
            <person name="Roy S."/>
            <person name="Uddin K.S."/>
            <person name="Rabeya T."/>
            <person name="Hossain A.S."/>
            <person name="Chowdhury A."/>
            <person name="Snigdha A.R."/>
            <person name="Mortoza M.S."/>
            <person name="Matin S.A."/>
            <person name="Hoque S.M.E."/>
            <person name="Islam M.K."/>
            <person name="Roy D.K."/>
            <person name="Haider R."/>
            <person name="Moosa M.M."/>
            <person name="Elias S.M."/>
            <person name="Hasan A.M."/>
            <person name="Jahan S."/>
            <person name="Shafiuddin M."/>
            <person name="Mahmood N."/>
            <person name="Shommy N.S."/>
        </authorList>
    </citation>
    <scope>NUCLEOTIDE SEQUENCE [LARGE SCALE GENOMIC DNA]</scope>
    <source>
        <strain evidence="2">cv. O-4</strain>
    </source>
</reference>
<keyword evidence="2" id="KW-1185">Reference proteome</keyword>
<evidence type="ECO:0000313" key="2">
    <source>
        <dbReference type="Proteomes" id="UP000187203"/>
    </source>
</evidence>
<keyword evidence="1" id="KW-0808">Transferase</keyword>
<name>A0A1R3IL88_9ROSI</name>
<accession>A0A1R3IL88</accession>
<comment type="caution">
    <text evidence="1">The sequence shown here is derived from an EMBL/GenBank/DDBJ whole genome shotgun (WGS) entry which is preliminary data.</text>
</comment>
<dbReference type="EMBL" id="AWUE01017991">
    <property type="protein sequence ID" value="OMO83337.1"/>
    <property type="molecule type" value="Genomic_DNA"/>
</dbReference>
<sequence length="73" mass="7716">MTPTATVCLMSLTTKQPSGGYSEKVSTTMGAGLEEGVVESLLFLGGDSVGGFQCGVFLWVELLVHTCEMSWPL</sequence>
<keyword evidence="1" id="KW-0418">Kinase</keyword>
<gene>
    <name evidence="1" type="ORF">COLO4_22595</name>
</gene>
<organism evidence="1 2">
    <name type="scientific">Corchorus olitorius</name>
    <dbReference type="NCBI Taxonomy" id="93759"/>
    <lineage>
        <taxon>Eukaryota</taxon>
        <taxon>Viridiplantae</taxon>
        <taxon>Streptophyta</taxon>
        <taxon>Embryophyta</taxon>
        <taxon>Tracheophyta</taxon>
        <taxon>Spermatophyta</taxon>
        <taxon>Magnoliopsida</taxon>
        <taxon>eudicotyledons</taxon>
        <taxon>Gunneridae</taxon>
        <taxon>Pentapetalae</taxon>
        <taxon>rosids</taxon>
        <taxon>malvids</taxon>
        <taxon>Malvales</taxon>
        <taxon>Malvaceae</taxon>
        <taxon>Grewioideae</taxon>
        <taxon>Apeibeae</taxon>
        <taxon>Corchorus</taxon>
    </lineage>
</organism>
<dbReference type="Proteomes" id="UP000187203">
    <property type="component" value="Unassembled WGS sequence"/>
</dbReference>
<dbReference type="GO" id="GO:0016301">
    <property type="term" value="F:kinase activity"/>
    <property type="evidence" value="ECO:0007669"/>
    <property type="project" value="UniProtKB-KW"/>
</dbReference>
<proteinExistence type="predicted"/>
<dbReference type="AlphaFoldDB" id="A0A1R3IL88"/>
<evidence type="ECO:0000313" key="1">
    <source>
        <dbReference type="EMBL" id="OMO83337.1"/>
    </source>
</evidence>
<protein>
    <submittedName>
        <fullName evidence="1">Eceptor kinase-like protein</fullName>
    </submittedName>
</protein>